<dbReference type="PANTHER" id="PTHR11214">
    <property type="entry name" value="BETA-1,3-N-ACETYLGLUCOSAMINYLTRANSFERASE"/>
    <property type="match status" value="1"/>
</dbReference>
<keyword evidence="5" id="KW-0812">Transmembrane</keyword>
<dbReference type="RefSeq" id="XP_002111121.1">
    <property type="nucleotide sequence ID" value="XM_002111085.1"/>
</dbReference>
<dbReference type="InParanoid" id="B3RSX7"/>
<keyword evidence="9" id="KW-0472">Membrane</keyword>
<dbReference type="KEGG" id="tad:TRIADDRAFT_7524"/>
<dbReference type="HOGENOM" id="CLU_036849_6_1_1"/>
<name>B3RSX7_TRIAD</name>
<evidence type="ECO:0000313" key="12">
    <source>
        <dbReference type="Proteomes" id="UP000009022"/>
    </source>
</evidence>
<comment type="similarity">
    <text evidence="2 10">Belongs to the glycosyltransferase 31 family.</text>
</comment>
<proteinExistence type="inferred from homology"/>
<keyword evidence="4" id="KW-0808">Transferase</keyword>
<feature type="non-terminal residue" evidence="11">
    <location>
        <position position="144"/>
    </location>
</feature>
<evidence type="ECO:0000313" key="11">
    <source>
        <dbReference type="EMBL" id="EDV27125.1"/>
    </source>
</evidence>
<dbReference type="Pfam" id="PF01762">
    <property type="entry name" value="Galactosyl_T"/>
    <property type="match status" value="1"/>
</dbReference>
<dbReference type="OrthoDB" id="2139606at2759"/>
<evidence type="ECO:0000256" key="8">
    <source>
        <dbReference type="ARBA" id="ARBA00023034"/>
    </source>
</evidence>
<dbReference type="OMA" id="YWASQIC"/>
<evidence type="ECO:0000256" key="6">
    <source>
        <dbReference type="ARBA" id="ARBA00022968"/>
    </source>
</evidence>
<feature type="non-terminal residue" evidence="11">
    <location>
        <position position="1"/>
    </location>
</feature>
<evidence type="ECO:0000256" key="9">
    <source>
        <dbReference type="ARBA" id="ARBA00023136"/>
    </source>
</evidence>
<dbReference type="GeneID" id="6752334"/>
<accession>B3RSX7</accession>
<organism evidence="11 12">
    <name type="scientific">Trichoplax adhaerens</name>
    <name type="common">Trichoplax reptans</name>
    <dbReference type="NCBI Taxonomy" id="10228"/>
    <lineage>
        <taxon>Eukaryota</taxon>
        <taxon>Metazoa</taxon>
        <taxon>Placozoa</taxon>
        <taxon>Uniplacotomia</taxon>
        <taxon>Trichoplacea</taxon>
        <taxon>Trichoplacidae</taxon>
        <taxon>Trichoplax</taxon>
    </lineage>
</organism>
<dbReference type="Gene3D" id="3.90.550.50">
    <property type="match status" value="1"/>
</dbReference>
<keyword evidence="12" id="KW-1185">Reference proteome</keyword>
<dbReference type="PhylomeDB" id="B3RSX7"/>
<evidence type="ECO:0000256" key="4">
    <source>
        <dbReference type="ARBA" id="ARBA00022679"/>
    </source>
</evidence>
<keyword evidence="6" id="KW-0735">Signal-anchor</keyword>
<evidence type="ECO:0000256" key="5">
    <source>
        <dbReference type="ARBA" id="ARBA00022692"/>
    </source>
</evidence>
<gene>
    <name evidence="11" type="ORF">TRIADDRAFT_7524</name>
</gene>
<dbReference type="GO" id="GO:0000139">
    <property type="term" value="C:Golgi membrane"/>
    <property type="evidence" value="ECO:0000318"/>
    <property type="project" value="GO_Central"/>
</dbReference>
<dbReference type="EC" id="2.4.1.-" evidence="10"/>
<reference evidence="11 12" key="1">
    <citation type="journal article" date="2008" name="Nature">
        <title>The Trichoplax genome and the nature of placozoans.</title>
        <authorList>
            <person name="Srivastava M."/>
            <person name="Begovic E."/>
            <person name="Chapman J."/>
            <person name="Putnam N.H."/>
            <person name="Hellsten U."/>
            <person name="Kawashima T."/>
            <person name="Kuo A."/>
            <person name="Mitros T."/>
            <person name="Salamov A."/>
            <person name="Carpenter M.L."/>
            <person name="Signorovitch A.Y."/>
            <person name="Moreno M.A."/>
            <person name="Kamm K."/>
            <person name="Grimwood J."/>
            <person name="Schmutz J."/>
            <person name="Shapiro H."/>
            <person name="Grigoriev I.V."/>
            <person name="Buss L.W."/>
            <person name="Schierwater B."/>
            <person name="Dellaporta S.L."/>
            <person name="Rokhsar D.S."/>
        </authorList>
    </citation>
    <scope>NUCLEOTIDE SEQUENCE [LARGE SCALE GENOMIC DNA]</scope>
    <source>
        <strain evidence="11 12">Grell-BS-1999</strain>
    </source>
</reference>
<keyword evidence="3 10" id="KW-0328">Glycosyltransferase</keyword>
<comment type="subcellular location">
    <subcellularLocation>
        <location evidence="1 10">Golgi apparatus membrane</location>
        <topology evidence="1 10">Single-pass type II membrane protein</topology>
    </subcellularLocation>
</comment>
<protein>
    <recommendedName>
        <fullName evidence="10">Hexosyltransferase</fullName>
        <ecNumber evidence="10">2.4.1.-</ecNumber>
    </recommendedName>
</protein>
<dbReference type="AlphaFoldDB" id="B3RSX7"/>
<dbReference type="GO" id="GO:0006493">
    <property type="term" value="P:protein O-linked glycosylation"/>
    <property type="evidence" value="ECO:0000318"/>
    <property type="project" value="GO_Central"/>
</dbReference>
<evidence type="ECO:0000256" key="2">
    <source>
        <dbReference type="ARBA" id="ARBA00008661"/>
    </source>
</evidence>
<keyword evidence="7" id="KW-1133">Transmembrane helix</keyword>
<sequence length="144" mass="16918">KEAKNHGDLLMINLKEHHKSLTDKTLLGMYWASQICRSQFYYKGDDDVWVNKWRLFDLIIKLNVRIESNIDLSSCWIGFVSSINHVPIRNKKSKYYVSYEDFNGERFPRFCSGFGYFMSRETASKVITSVPYVKKIPGIDDVYI</sequence>
<dbReference type="PANTHER" id="PTHR11214:SF314">
    <property type="entry name" value="HEXOSYLTRANSFERASE"/>
    <property type="match status" value="1"/>
</dbReference>
<dbReference type="EMBL" id="DS985243">
    <property type="protein sequence ID" value="EDV27125.1"/>
    <property type="molecule type" value="Genomic_DNA"/>
</dbReference>
<evidence type="ECO:0000256" key="7">
    <source>
        <dbReference type="ARBA" id="ARBA00022989"/>
    </source>
</evidence>
<dbReference type="GO" id="GO:0016757">
    <property type="term" value="F:glycosyltransferase activity"/>
    <property type="evidence" value="ECO:0000318"/>
    <property type="project" value="GO_Central"/>
</dbReference>
<keyword evidence="8 10" id="KW-0333">Golgi apparatus</keyword>
<dbReference type="GO" id="GO:0016758">
    <property type="term" value="F:hexosyltransferase activity"/>
    <property type="evidence" value="ECO:0007669"/>
    <property type="project" value="InterPro"/>
</dbReference>
<evidence type="ECO:0000256" key="1">
    <source>
        <dbReference type="ARBA" id="ARBA00004323"/>
    </source>
</evidence>
<dbReference type="Proteomes" id="UP000009022">
    <property type="component" value="Unassembled WGS sequence"/>
</dbReference>
<evidence type="ECO:0000256" key="3">
    <source>
        <dbReference type="ARBA" id="ARBA00022676"/>
    </source>
</evidence>
<dbReference type="CTD" id="6752334"/>
<dbReference type="eggNOG" id="KOG2287">
    <property type="taxonomic scope" value="Eukaryota"/>
</dbReference>
<dbReference type="InterPro" id="IPR002659">
    <property type="entry name" value="Glyco_trans_31"/>
</dbReference>
<evidence type="ECO:0000256" key="10">
    <source>
        <dbReference type="RuleBase" id="RU363063"/>
    </source>
</evidence>